<dbReference type="EMBL" id="JAVIKH010000012">
    <property type="protein sequence ID" value="MDX8336661.1"/>
    <property type="molecule type" value="Genomic_DNA"/>
</dbReference>
<name>A0ABU4WAW8_9FUSO</name>
<dbReference type="InterPro" id="IPR003390">
    <property type="entry name" value="DNA_integrity_scan_DisA_N"/>
</dbReference>
<keyword evidence="9" id="KW-0234">DNA repair</keyword>
<protein>
    <submittedName>
        <fullName evidence="11">DNA integrity scanning diadenylate cyclase DisA</fullName>
        <ecNumber evidence="11">2.7.7.85</ecNumber>
    </submittedName>
</protein>
<evidence type="ECO:0000313" key="11">
    <source>
        <dbReference type="EMBL" id="MDX8336661.1"/>
    </source>
</evidence>
<dbReference type="SUPFAM" id="SSF47781">
    <property type="entry name" value="RuvA domain 2-like"/>
    <property type="match status" value="1"/>
</dbReference>
<evidence type="ECO:0000256" key="2">
    <source>
        <dbReference type="ARBA" id="ARBA00022679"/>
    </source>
</evidence>
<evidence type="ECO:0000256" key="3">
    <source>
        <dbReference type="ARBA" id="ARBA00022695"/>
    </source>
</evidence>
<evidence type="ECO:0000256" key="9">
    <source>
        <dbReference type="ARBA" id="ARBA00023204"/>
    </source>
</evidence>
<evidence type="ECO:0000313" key="12">
    <source>
        <dbReference type="Proteomes" id="UP001279681"/>
    </source>
</evidence>
<keyword evidence="3 11" id="KW-0548">Nucleotidyltransferase</keyword>
<keyword evidence="8" id="KW-0238">DNA-binding</keyword>
<evidence type="ECO:0000256" key="7">
    <source>
        <dbReference type="ARBA" id="ARBA00022842"/>
    </source>
</evidence>
<organism evidence="11 12">
    <name type="scientific">Candidatus Cetobacterium colombiensis</name>
    <dbReference type="NCBI Taxonomy" id="3073100"/>
    <lineage>
        <taxon>Bacteria</taxon>
        <taxon>Fusobacteriati</taxon>
        <taxon>Fusobacteriota</taxon>
        <taxon>Fusobacteriia</taxon>
        <taxon>Fusobacteriales</taxon>
        <taxon>Fusobacteriaceae</taxon>
        <taxon>Cetobacterium</taxon>
    </lineage>
</organism>
<dbReference type="NCBIfam" id="NF010009">
    <property type="entry name" value="PRK13482.1"/>
    <property type="match status" value="1"/>
</dbReference>
<keyword evidence="4" id="KW-0547">Nucleotide-binding</keyword>
<evidence type="ECO:0000256" key="8">
    <source>
        <dbReference type="ARBA" id="ARBA00023125"/>
    </source>
</evidence>
<dbReference type="Gene3D" id="1.10.150.20">
    <property type="entry name" value="5' to 3' exonuclease, C-terminal subdomain"/>
    <property type="match status" value="1"/>
</dbReference>
<feature type="domain" description="DAC" evidence="10">
    <location>
        <begin position="3"/>
        <end position="141"/>
    </location>
</feature>
<evidence type="ECO:0000256" key="6">
    <source>
        <dbReference type="ARBA" id="ARBA00022840"/>
    </source>
</evidence>
<keyword evidence="6" id="KW-0067">ATP-binding</keyword>
<keyword evidence="2 11" id="KW-0808">Transferase</keyword>
<dbReference type="SUPFAM" id="SSF143597">
    <property type="entry name" value="YojJ-like"/>
    <property type="match status" value="1"/>
</dbReference>
<dbReference type="Pfam" id="PF02457">
    <property type="entry name" value="DAC"/>
    <property type="match status" value="1"/>
</dbReference>
<sequence length="353" mass="40480">MNNPEFLEILSLLAPGTRLREGIHNVLDGEMGALIVVGLDSEVQKIMDGGFEINCEYTPEKLFELCKMDGAIILDSDITRIHYANVHLQPSMRFATNESGTRHRTAQRVAKQTDKLVIAVSERKKVVTIYKGEMKHRLRNTPDLMGEASQGLNTLERYRFVLDRALGNLTILELDDLVTLYEVTVVLQRFEKVTRIFQEMNTYMTELGIDGRLVKLHLNDLIQDIESEKEDFLRDYWNYSNAPFDMDEITDRLSKLTDDDLKELEKLSAVLDYGKTYSTLGNRVSPKGYRILDKITKLTKRDIEKIVNTYGNLSKIQEASIEELLEIKGISKFKIKAIQTGLKRLKVTVELEK</sequence>
<dbReference type="InterPro" id="IPR036888">
    <property type="entry name" value="DNA_integrity_DisA_N_sf"/>
</dbReference>
<evidence type="ECO:0000256" key="5">
    <source>
        <dbReference type="ARBA" id="ARBA00022763"/>
    </source>
</evidence>
<gene>
    <name evidence="11" type="primary">disA</name>
    <name evidence="11" type="ORF">RFV38_09145</name>
</gene>
<dbReference type="EC" id="2.7.7.85" evidence="11"/>
<proteinExistence type="inferred from homology"/>
<dbReference type="PANTHER" id="PTHR34185">
    <property type="entry name" value="DIADENYLATE CYCLASE"/>
    <property type="match status" value="1"/>
</dbReference>
<keyword evidence="5" id="KW-0227">DNA damage</keyword>
<dbReference type="GO" id="GO:0106408">
    <property type="term" value="F:diadenylate cyclase activity"/>
    <property type="evidence" value="ECO:0007669"/>
    <property type="project" value="UniProtKB-EC"/>
</dbReference>
<comment type="catalytic activity">
    <reaction evidence="1">
        <text>2 ATP = 3',3'-c-di-AMP + 2 diphosphate</text>
        <dbReference type="Rhea" id="RHEA:35655"/>
        <dbReference type="ChEBI" id="CHEBI:30616"/>
        <dbReference type="ChEBI" id="CHEBI:33019"/>
        <dbReference type="ChEBI" id="CHEBI:71500"/>
        <dbReference type="EC" id="2.7.7.85"/>
    </reaction>
</comment>
<dbReference type="HAMAP" id="MF_01438">
    <property type="entry name" value="DisA"/>
    <property type="match status" value="1"/>
</dbReference>
<dbReference type="InterPro" id="IPR050338">
    <property type="entry name" value="DisA"/>
</dbReference>
<dbReference type="PROSITE" id="PS51794">
    <property type="entry name" value="DAC"/>
    <property type="match status" value="1"/>
</dbReference>
<keyword evidence="7" id="KW-0460">Magnesium</keyword>
<reference evidence="12" key="1">
    <citation type="submission" date="2023-07" db="EMBL/GenBank/DDBJ databases">
        <authorList>
            <person name="Colorado M.A."/>
            <person name="Villamil L.M."/>
            <person name="Melo J.F."/>
            <person name="Rodriguez J.A."/>
            <person name="Ruiz R.Y."/>
        </authorList>
    </citation>
    <scope>NUCLEOTIDE SEQUENCE [LARGE SCALE GENOMIC DNA]</scope>
    <source>
        <strain evidence="12">C33</strain>
    </source>
</reference>
<keyword evidence="12" id="KW-1185">Reference proteome</keyword>
<dbReference type="InterPro" id="IPR010994">
    <property type="entry name" value="RuvA_2-like"/>
</dbReference>
<dbReference type="InterPro" id="IPR018906">
    <property type="entry name" value="DNA_integrity_scan_DisA_link"/>
</dbReference>
<evidence type="ECO:0000256" key="4">
    <source>
        <dbReference type="ARBA" id="ARBA00022741"/>
    </source>
</evidence>
<dbReference type="InterPro" id="IPR023763">
    <property type="entry name" value="DNA_integrity_scanning_protein"/>
</dbReference>
<dbReference type="Gene3D" id="1.20.1260.110">
    <property type="entry name" value="DNA integrity scanning linker region"/>
    <property type="match status" value="1"/>
</dbReference>
<dbReference type="InterPro" id="IPR038331">
    <property type="entry name" value="DisA_sf"/>
</dbReference>
<dbReference type="Proteomes" id="UP001279681">
    <property type="component" value="Unassembled WGS sequence"/>
</dbReference>
<dbReference type="Gene3D" id="3.40.1700.10">
    <property type="entry name" value="DNA integrity scanning protein, DisA, N-terminal domain"/>
    <property type="match status" value="1"/>
</dbReference>
<evidence type="ECO:0000259" key="10">
    <source>
        <dbReference type="PROSITE" id="PS51794"/>
    </source>
</evidence>
<accession>A0ABU4WAW8</accession>
<comment type="caution">
    <text evidence="11">The sequence shown here is derived from an EMBL/GenBank/DDBJ whole genome shotgun (WGS) entry which is preliminary data.</text>
</comment>
<dbReference type="PANTHER" id="PTHR34185:SF3">
    <property type="entry name" value="DNA INTEGRITY SCANNING PROTEIN DISA"/>
    <property type="match status" value="1"/>
</dbReference>
<evidence type="ECO:0000256" key="1">
    <source>
        <dbReference type="ARBA" id="ARBA00000877"/>
    </source>
</evidence>
<dbReference type="Pfam" id="PF10635">
    <property type="entry name" value="DisA-linker"/>
    <property type="match status" value="1"/>
</dbReference>
<dbReference type="RefSeq" id="WP_320314046.1">
    <property type="nucleotide sequence ID" value="NZ_JAVIKH010000012.1"/>
</dbReference>